<dbReference type="Proteomes" id="UP000431177">
    <property type="component" value="Unassembled WGS sequence"/>
</dbReference>
<dbReference type="EMBL" id="QSGN01000067">
    <property type="protein sequence ID" value="RHB23044.1"/>
    <property type="molecule type" value="Genomic_DNA"/>
</dbReference>
<accession>A0A412SXZ1</accession>
<proteinExistence type="predicted"/>
<dbReference type="AlphaFoldDB" id="A0A412SXZ1"/>
<evidence type="ECO:0000313" key="3">
    <source>
        <dbReference type="Proteomes" id="UP000283482"/>
    </source>
</evidence>
<comment type="caution">
    <text evidence="1">The sequence shown here is derived from an EMBL/GenBank/DDBJ whole genome shotgun (WGS) entry which is preliminary data.</text>
</comment>
<reference evidence="2 3" key="1">
    <citation type="submission" date="2018-08" db="EMBL/GenBank/DDBJ databases">
        <title>A genome reference for cultivated species of the human gut microbiota.</title>
        <authorList>
            <person name="Zou Y."/>
            <person name="Xue W."/>
            <person name="Luo G."/>
        </authorList>
    </citation>
    <scope>NUCLEOTIDE SEQUENCE [LARGE SCALE GENOMIC DNA]</scope>
    <source>
        <strain evidence="2 3">AM40-34</strain>
    </source>
</reference>
<name>A0A412SXZ1_BACSE</name>
<dbReference type="Proteomes" id="UP000283482">
    <property type="component" value="Unassembled WGS sequence"/>
</dbReference>
<protein>
    <submittedName>
        <fullName evidence="1">Uncharacterized protein</fullName>
    </submittedName>
</protein>
<reference evidence="1 4" key="2">
    <citation type="journal article" date="2019" name="Nat. Med.">
        <title>A library of human gut bacterial isolates paired with longitudinal multiomics data enables mechanistic microbiome research.</title>
        <authorList>
            <person name="Poyet M."/>
            <person name="Groussin M."/>
            <person name="Gibbons S.M."/>
            <person name="Avila-Pacheco J."/>
            <person name="Jiang X."/>
            <person name="Kearney S.M."/>
            <person name="Perrotta A.R."/>
            <person name="Berdy B."/>
            <person name="Zhao S."/>
            <person name="Lieberman T.D."/>
            <person name="Swanson P.K."/>
            <person name="Smith M."/>
            <person name="Roesemann S."/>
            <person name="Alexander J.E."/>
            <person name="Rich S.A."/>
            <person name="Livny J."/>
            <person name="Vlamakis H."/>
            <person name="Clish C."/>
            <person name="Bullock K."/>
            <person name="Deik A."/>
            <person name="Scott J."/>
            <person name="Pierce K.A."/>
            <person name="Xavier R.J."/>
            <person name="Alm E.J."/>
        </authorList>
    </citation>
    <scope>NUCLEOTIDE SEQUENCE [LARGE SCALE GENOMIC DNA]</scope>
    <source>
        <strain evidence="1 4">BIOML-A2</strain>
    </source>
</reference>
<evidence type="ECO:0000313" key="1">
    <source>
        <dbReference type="EMBL" id="KAB5324901.1"/>
    </source>
</evidence>
<sequence>MKTIDMELNIDDRVWVQEYDSDGEPLRLRYAKVLGIVPHEEKPPEVMVSYLDGRRKDECVPLEYVKEHCKKDYY</sequence>
<dbReference type="EMBL" id="WCLA01000042">
    <property type="protein sequence ID" value="KAB5324901.1"/>
    <property type="molecule type" value="Genomic_DNA"/>
</dbReference>
<gene>
    <name evidence="2" type="ORF">DW889_16425</name>
    <name evidence="1" type="ORF">F9950_15525</name>
</gene>
<evidence type="ECO:0000313" key="4">
    <source>
        <dbReference type="Proteomes" id="UP000431177"/>
    </source>
</evidence>
<dbReference type="RefSeq" id="WP_117907959.1">
    <property type="nucleotide sequence ID" value="NZ_JADMRQ010000043.1"/>
</dbReference>
<organism evidence="1 4">
    <name type="scientific">Bacteroides stercoris</name>
    <dbReference type="NCBI Taxonomy" id="46506"/>
    <lineage>
        <taxon>Bacteria</taxon>
        <taxon>Pseudomonadati</taxon>
        <taxon>Bacteroidota</taxon>
        <taxon>Bacteroidia</taxon>
        <taxon>Bacteroidales</taxon>
        <taxon>Bacteroidaceae</taxon>
        <taxon>Bacteroides</taxon>
    </lineage>
</organism>
<evidence type="ECO:0000313" key="2">
    <source>
        <dbReference type="EMBL" id="RHB23044.1"/>
    </source>
</evidence>